<name>A0A0M2GKV3_9ACTN</name>
<dbReference type="EMBL" id="JYJH01000027">
    <property type="protein sequence ID" value="KJK35801.1"/>
    <property type="molecule type" value="Genomic_DNA"/>
</dbReference>
<feature type="compositionally biased region" description="Basic and acidic residues" evidence="1">
    <location>
        <begin position="51"/>
        <end position="62"/>
    </location>
</feature>
<organism evidence="2 3">
    <name type="scientific">Streptomyces variegatus</name>
    <dbReference type="NCBI Taxonomy" id="284040"/>
    <lineage>
        <taxon>Bacteria</taxon>
        <taxon>Bacillati</taxon>
        <taxon>Actinomycetota</taxon>
        <taxon>Actinomycetes</taxon>
        <taxon>Kitasatosporales</taxon>
        <taxon>Streptomycetaceae</taxon>
        <taxon>Streptomyces</taxon>
    </lineage>
</organism>
<evidence type="ECO:0000313" key="2">
    <source>
        <dbReference type="EMBL" id="KJK35801.1"/>
    </source>
</evidence>
<evidence type="ECO:0000256" key="1">
    <source>
        <dbReference type="SAM" id="MobiDB-lite"/>
    </source>
</evidence>
<comment type="caution">
    <text evidence="2">The sequence shown here is derived from an EMBL/GenBank/DDBJ whole genome shotgun (WGS) entry which is preliminary data.</text>
</comment>
<protein>
    <submittedName>
        <fullName evidence="2">Uncharacterized protein</fullName>
    </submittedName>
</protein>
<feature type="region of interest" description="Disordered" evidence="1">
    <location>
        <begin position="1"/>
        <end position="62"/>
    </location>
</feature>
<dbReference type="AlphaFoldDB" id="A0A0M2GKV3"/>
<gene>
    <name evidence="2" type="ORF">UK15_29930</name>
</gene>
<evidence type="ECO:0000313" key="3">
    <source>
        <dbReference type="Proteomes" id="UP000034786"/>
    </source>
</evidence>
<feature type="compositionally biased region" description="Basic and acidic residues" evidence="1">
    <location>
        <begin position="27"/>
        <end position="36"/>
    </location>
</feature>
<keyword evidence="3" id="KW-1185">Reference proteome</keyword>
<proteinExistence type="predicted"/>
<dbReference type="Proteomes" id="UP000034786">
    <property type="component" value="Unassembled WGS sequence"/>
</dbReference>
<sequence>MTPAARGTFGGGGRPMAAHAGAPSGRESLHPRETGGSRRPVVAVRTGGRSFSREGRTEGAHR</sequence>
<reference evidence="3" key="1">
    <citation type="submission" date="2015-02" db="EMBL/GenBank/DDBJ databases">
        <authorList>
            <person name="Ju K.-S."/>
            <person name="Doroghazi J.R."/>
            <person name="Metcalf W."/>
        </authorList>
    </citation>
    <scope>NUCLEOTIDE SEQUENCE [LARGE SCALE GENOMIC DNA]</scope>
    <source>
        <strain evidence="3">NRRL B-16380</strain>
    </source>
</reference>
<accession>A0A0M2GKV3</accession>